<dbReference type="OrthoDB" id="10568934at2759"/>
<organism evidence="2 3">
    <name type="scientific">Dibothriocephalus latus</name>
    <name type="common">Fish tapeworm</name>
    <name type="synonym">Diphyllobothrium latum</name>
    <dbReference type="NCBI Taxonomy" id="60516"/>
    <lineage>
        <taxon>Eukaryota</taxon>
        <taxon>Metazoa</taxon>
        <taxon>Spiralia</taxon>
        <taxon>Lophotrochozoa</taxon>
        <taxon>Platyhelminthes</taxon>
        <taxon>Cestoda</taxon>
        <taxon>Eucestoda</taxon>
        <taxon>Diphyllobothriidea</taxon>
        <taxon>Diphyllobothriidae</taxon>
        <taxon>Dibothriocephalus</taxon>
    </lineage>
</organism>
<feature type="compositionally biased region" description="Low complexity" evidence="1">
    <location>
        <begin position="321"/>
        <end position="343"/>
    </location>
</feature>
<feature type="compositionally biased region" description="Polar residues" evidence="1">
    <location>
        <begin position="145"/>
        <end position="167"/>
    </location>
</feature>
<feature type="compositionally biased region" description="Polar residues" evidence="1">
    <location>
        <begin position="208"/>
        <end position="218"/>
    </location>
</feature>
<feature type="region of interest" description="Disordered" evidence="1">
    <location>
        <begin position="1"/>
        <end position="343"/>
    </location>
</feature>
<feature type="compositionally biased region" description="Basic and acidic residues" evidence="1">
    <location>
        <begin position="168"/>
        <end position="183"/>
    </location>
</feature>
<dbReference type="AlphaFoldDB" id="A0A3P7LT11"/>
<proteinExistence type="predicted"/>
<protein>
    <submittedName>
        <fullName evidence="2">Uncharacterized protein</fullName>
    </submittedName>
</protein>
<name>A0A3P7LT11_DIBLA</name>
<feature type="compositionally biased region" description="Low complexity" evidence="1">
    <location>
        <begin position="117"/>
        <end position="127"/>
    </location>
</feature>
<evidence type="ECO:0000313" key="3">
    <source>
        <dbReference type="Proteomes" id="UP000281553"/>
    </source>
</evidence>
<feature type="compositionally biased region" description="Basic and acidic residues" evidence="1">
    <location>
        <begin position="230"/>
        <end position="248"/>
    </location>
</feature>
<feature type="compositionally biased region" description="Basic and acidic residues" evidence="1">
    <location>
        <begin position="193"/>
        <end position="204"/>
    </location>
</feature>
<keyword evidence="3" id="KW-1185">Reference proteome</keyword>
<evidence type="ECO:0000313" key="2">
    <source>
        <dbReference type="EMBL" id="VDN14837.1"/>
    </source>
</evidence>
<reference evidence="2 3" key="1">
    <citation type="submission" date="2018-11" db="EMBL/GenBank/DDBJ databases">
        <authorList>
            <consortium name="Pathogen Informatics"/>
        </authorList>
    </citation>
    <scope>NUCLEOTIDE SEQUENCE [LARGE SCALE GENOMIC DNA]</scope>
</reference>
<dbReference type="EMBL" id="UYRU01060541">
    <property type="protein sequence ID" value="VDN14837.1"/>
    <property type="molecule type" value="Genomic_DNA"/>
</dbReference>
<feature type="compositionally biased region" description="Basic and acidic residues" evidence="1">
    <location>
        <begin position="260"/>
        <end position="272"/>
    </location>
</feature>
<dbReference type="Proteomes" id="UP000281553">
    <property type="component" value="Unassembled WGS sequence"/>
</dbReference>
<evidence type="ECO:0000256" key="1">
    <source>
        <dbReference type="SAM" id="MobiDB-lite"/>
    </source>
</evidence>
<gene>
    <name evidence="2" type="ORF">DILT_LOCUS10668</name>
</gene>
<accession>A0A3P7LT11</accession>
<sequence length="392" mass="41797">MGVVLTHNNEKTNIRKYLQVAPSKTTKLTRRGSIQPPPKENPPAKVDVKRNMSFQSSSPPPLRNPGRTTPTVEAKSSADAGKPASPVGRSQKENAKVPVKQNAVPLSVTKTTNEVKPSPAAAATAAIPKPPVIVEPSKQEAKASLRNTIQEPNKTPEQNKATSQPSRNSDKQPMKVQEPDKTKPSVLGSTAKEPTRLQEQEKKVAQPPRSTVQATNKSPEGGLRASILPKEQKLNSDKQPIKIQEPEIGKPLVPGSAAKELTRLQEQEKATKASEGGPRAPIPPKENKLNSTAPAPAAPKPTSPQPQNWLITKQSLPPPTASTTASSSRRTSTTSTASTASSARAAAQNLVAVKMASLSKNTTTLASRIQAFSAAAEAAENKTRRKKFSLYQ</sequence>